<dbReference type="AlphaFoldDB" id="A0A4Y2X8T5"/>
<protein>
    <submittedName>
        <fullName evidence="2">Uncharacterized protein</fullName>
    </submittedName>
</protein>
<dbReference type="EMBL" id="BGPR01073422">
    <property type="protein sequence ID" value="GBO46001.1"/>
    <property type="molecule type" value="Genomic_DNA"/>
</dbReference>
<comment type="caution">
    <text evidence="2">The sequence shown here is derived from an EMBL/GenBank/DDBJ whole genome shotgun (WGS) entry which is preliminary data.</text>
</comment>
<dbReference type="Proteomes" id="UP000499080">
    <property type="component" value="Unassembled WGS sequence"/>
</dbReference>
<sequence>MKPNNFFSEVQTIYCSSRKRWRRPSGKVPASGPEDQIPKNIRRVLGLLHVKSCVGRSYVLRLVWCGSLEREVPAQVSSSSSDRSQAVQK</sequence>
<reference evidence="2 3" key="1">
    <citation type="journal article" date="2019" name="Sci. Rep.">
        <title>Orb-weaving spider Araneus ventricosus genome elucidates the spidroin gene catalogue.</title>
        <authorList>
            <person name="Kono N."/>
            <person name="Nakamura H."/>
            <person name="Ohtoshi R."/>
            <person name="Moran D.A.P."/>
            <person name="Shinohara A."/>
            <person name="Yoshida Y."/>
            <person name="Fujiwara M."/>
            <person name="Mori M."/>
            <person name="Tomita M."/>
            <person name="Arakawa K."/>
        </authorList>
    </citation>
    <scope>NUCLEOTIDE SEQUENCE [LARGE SCALE GENOMIC DNA]</scope>
</reference>
<evidence type="ECO:0000313" key="1">
    <source>
        <dbReference type="EMBL" id="GBO45992.1"/>
    </source>
</evidence>
<evidence type="ECO:0000313" key="3">
    <source>
        <dbReference type="Proteomes" id="UP000499080"/>
    </source>
</evidence>
<keyword evidence="3" id="KW-1185">Reference proteome</keyword>
<accession>A0A4Y2X8T5</accession>
<evidence type="ECO:0000313" key="2">
    <source>
        <dbReference type="EMBL" id="GBO46001.1"/>
    </source>
</evidence>
<proteinExistence type="predicted"/>
<organism evidence="2 3">
    <name type="scientific">Araneus ventricosus</name>
    <name type="common">Orbweaver spider</name>
    <name type="synonym">Epeira ventricosa</name>
    <dbReference type="NCBI Taxonomy" id="182803"/>
    <lineage>
        <taxon>Eukaryota</taxon>
        <taxon>Metazoa</taxon>
        <taxon>Ecdysozoa</taxon>
        <taxon>Arthropoda</taxon>
        <taxon>Chelicerata</taxon>
        <taxon>Arachnida</taxon>
        <taxon>Araneae</taxon>
        <taxon>Araneomorphae</taxon>
        <taxon>Entelegynae</taxon>
        <taxon>Araneoidea</taxon>
        <taxon>Araneidae</taxon>
        <taxon>Araneus</taxon>
    </lineage>
</organism>
<gene>
    <name evidence="2" type="ORF">AVEN_213961_1</name>
    <name evidence="1" type="ORF">AVEN_253969_1</name>
</gene>
<name>A0A4Y2X8T5_ARAVE</name>
<dbReference type="EMBL" id="BGPR01073411">
    <property type="protein sequence ID" value="GBO45992.1"/>
    <property type="molecule type" value="Genomic_DNA"/>
</dbReference>